<comment type="caution">
    <text evidence="1">The sequence shown here is derived from an EMBL/GenBank/DDBJ whole genome shotgun (WGS) entry which is preliminary data.</text>
</comment>
<dbReference type="EMBL" id="CADEPI010000500">
    <property type="protein sequence ID" value="CAB3386672.1"/>
    <property type="molecule type" value="Genomic_DNA"/>
</dbReference>
<evidence type="ECO:0000313" key="1">
    <source>
        <dbReference type="EMBL" id="CAB3386672.1"/>
    </source>
</evidence>
<accession>A0A8S1E8V6</accession>
<sequence length="328" mass="37638">MVHTEEELLAIARRKLQVLKCNKQVNNHPYQQVCQNLARKIYSELGQPFESDESLRKLPEQIHPLVLEEVEKIVCADEKRNEKTLNAILSVLHLLLSPKTKSFRIGWLTSCSRPDTIDFCQLRVINILAASAPNLKSLTLDDSSGVKPLSRFPLITKEIISAILQIKTLKSLSTGRLFIVDNHLIKICKKLNLLHCLQANIIFKEKSRLSKLVKTMRDNLRHLKDFRFDRIAVKDGKELKDDYQVFPKELVKCCLEHIPRLQIVKSLVTDPKSQAMNFLDSIKGPSNLCHVHLSHGPSLKSLILLPRVTHFKVSMLHDSYDYIMIIIF</sequence>
<dbReference type="AlphaFoldDB" id="A0A8S1E8V6"/>
<name>A0A8S1E8V6_9INSE</name>
<dbReference type="Proteomes" id="UP000494165">
    <property type="component" value="Unassembled WGS sequence"/>
</dbReference>
<keyword evidence="2" id="KW-1185">Reference proteome</keyword>
<proteinExistence type="predicted"/>
<gene>
    <name evidence="1" type="ORF">CLODIP_2_CD10204</name>
</gene>
<reference evidence="1 2" key="1">
    <citation type="submission" date="2020-04" db="EMBL/GenBank/DDBJ databases">
        <authorList>
            <person name="Alioto T."/>
            <person name="Alioto T."/>
            <person name="Gomez Garrido J."/>
        </authorList>
    </citation>
    <scope>NUCLEOTIDE SEQUENCE [LARGE SCALE GENOMIC DNA]</scope>
</reference>
<protein>
    <submittedName>
        <fullName evidence="1">Uncharacterized protein</fullName>
    </submittedName>
</protein>
<organism evidence="1 2">
    <name type="scientific">Cloeon dipterum</name>
    <dbReference type="NCBI Taxonomy" id="197152"/>
    <lineage>
        <taxon>Eukaryota</taxon>
        <taxon>Metazoa</taxon>
        <taxon>Ecdysozoa</taxon>
        <taxon>Arthropoda</taxon>
        <taxon>Hexapoda</taxon>
        <taxon>Insecta</taxon>
        <taxon>Pterygota</taxon>
        <taxon>Palaeoptera</taxon>
        <taxon>Ephemeroptera</taxon>
        <taxon>Pisciforma</taxon>
        <taxon>Baetidae</taxon>
        <taxon>Cloeon</taxon>
    </lineage>
</organism>
<evidence type="ECO:0000313" key="2">
    <source>
        <dbReference type="Proteomes" id="UP000494165"/>
    </source>
</evidence>